<protein>
    <recommendedName>
        <fullName evidence="6">Putative aliphatic sulfonates-binding protein</fullName>
    </recommendedName>
</protein>
<evidence type="ECO:0000313" key="9">
    <source>
        <dbReference type="Proteomes" id="UP000194946"/>
    </source>
</evidence>
<dbReference type="InterPro" id="IPR015168">
    <property type="entry name" value="SsuA/THI5"/>
</dbReference>
<sequence length="313" mass="33900">MYNRRQFIKNIGVGAGALALLSKTQQGLAQEVGTIRVGYQSCDPLDLFRNSEIIKKFPGKVSWSQFVAGPPLVQALLAGSIDVGEVGDTPPIFAQSASKNIVYIAQEPPSPDSEAIIVHQASNIQDLAGLKGKKIAVTRGSNANWLLLAALKKVGLSLKDVQPVFLPPAIAQSAFNTGRVDAWAIWDPFLAIAQADNTVRTLTTGKGIVANRTYYIANKDFVKNNPQLVKGFVSSLAENDQLITQDKTKFIKYLQSASGLSPQILTVILDRCNFGATLVQPDAIAEQQKIADSFFEQHLIPAKINVQDSIWKG</sequence>
<dbReference type="GO" id="GO:0016020">
    <property type="term" value="C:membrane"/>
    <property type="evidence" value="ECO:0007669"/>
    <property type="project" value="InterPro"/>
</dbReference>
<comment type="similarity">
    <text evidence="2">Belongs to the bacterial solute-binding protein SsuA/TauA family.</text>
</comment>
<comment type="subcellular location">
    <subcellularLocation>
        <location evidence="1">Periplasm</location>
    </subcellularLocation>
</comment>
<evidence type="ECO:0000256" key="4">
    <source>
        <dbReference type="ARBA" id="ARBA00022729"/>
    </source>
</evidence>
<dbReference type="EMBL" id="JOPB01000006">
    <property type="protein sequence ID" value="OUI78544.1"/>
    <property type="molecule type" value="Genomic_DNA"/>
</dbReference>
<keyword evidence="9" id="KW-1185">Reference proteome</keyword>
<comment type="caution">
    <text evidence="8">The sequence shown here is derived from an EMBL/GenBank/DDBJ whole genome shotgun (WGS) entry which is preliminary data.</text>
</comment>
<dbReference type="SUPFAM" id="SSF53850">
    <property type="entry name" value="Periplasmic binding protein-like II"/>
    <property type="match status" value="1"/>
</dbReference>
<evidence type="ECO:0000256" key="1">
    <source>
        <dbReference type="ARBA" id="ARBA00004418"/>
    </source>
</evidence>
<reference evidence="9" key="1">
    <citation type="submission" date="2014-06" db="EMBL/GenBank/DDBJ databases">
        <authorList>
            <person name="Winans N.J."/>
            <person name="Newell P.D."/>
            <person name="Douglas A.E."/>
        </authorList>
    </citation>
    <scope>NUCLEOTIDE SEQUENCE [LARGE SCALE GENOMIC DNA]</scope>
    <source>
        <strain evidence="9">DmL_052</strain>
    </source>
</reference>
<feature type="domain" description="Solute-binding protein family 3/N-terminal" evidence="7">
    <location>
        <begin position="34"/>
        <end position="254"/>
    </location>
</feature>
<organism evidence="8 9">
    <name type="scientific">Commensalibacter intestini</name>
    <dbReference type="NCBI Taxonomy" id="479936"/>
    <lineage>
        <taxon>Bacteria</taxon>
        <taxon>Pseudomonadati</taxon>
        <taxon>Pseudomonadota</taxon>
        <taxon>Alphaproteobacteria</taxon>
        <taxon>Acetobacterales</taxon>
        <taxon>Acetobacteraceae</taxon>
    </lineage>
</organism>
<dbReference type="PROSITE" id="PS51318">
    <property type="entry name" value="TAT"/>
    <property type="match status" value="1"/>
</dbReference>
<dbReference type="PANTHER" id="PTHR30024">
    <property type="entry name" value="ALIPHATIC SULFONATES-BINDING PROTEIN-RELATED"/>
    <property type="match status" value="1"/>
</dbReference>
<dbReference type="InterPro" id="IPR001638">
    <property type="entry name" value="Solute-binding_3/MltF_N"/>
</dbReference>
<evidence type="ECO:0000259" key="7">
    <source>
        <dbReference type="SMART" id="SM00062"/>
    </source>
</evidence>
<dbReference type="Proteomes" id="UP000194946">
    <property type="component" value="Unassembled WGS sequence"/>
</dbReference>
<comment type="function">
    <text evidence="5">Part of a binding-protein-dependent transport system for aliphatic sulfonates. Putative binding protein.</text>
</comment>
<dbReference type="InterPro" id="IPR006311">
    <property type="entry name" value="TAT_signal"/>
</dbReference>
<dbReference type="NCBIfam" id="TIGR01728">
    <property type="entry name" value="SsuA_fam"/>
    <property type="match status" value="1"/>
</dbReference>
<evidence type="ECO:0000256" key="5">
    <source>
        <dbReference type="ARBA" id="ARBA00055538"/>
    </source>
</evidence>
<dbReference type="FunFam" id="3.40.190.10:FF:000050">
    <property type="entry name" value="Sulfonate ABC transporter substrate-binding protein"/>
    <property type="match status" value="1"/>
</dbReference>
<keyword evidence="4" id="KW-0732">Signal</keyword>
<dbReference type="RefSeq" id="WP_008854862.1">
    <property type="nucleotide sequence ID" value="NZ_JOPB01000006.1"/>
</dbReference>
<dbReference type="GO" id="GO:0042597">
    <property type="term" value="C:periplasmic space"/>
    <property type="evidence" value="ECO:0007669"/>
    <property type="project" value="UniProtKB-SubCell"/>
</dbReference>
<proteinExistence type="inferred from homology"/>
<dbReference type="NCBIfam" id="TIGR01409">
    <property type="entry name" value="TAT_signal_seq"/>
    <property type="match status" value="1"/>
</dbReference>
<dbReference type="PANTHER" id="PTHR30024:SF42">
    <property type="entry name" value="ALIPHATIC SULFONATES-BINDING PROTEIN-RELATED"/>
    <property type="match status" value="1"/>
</dbReference>
<dbReference type="Gene3D" id="3.40.190.10">
    <property type="entry name" value="Periplasmic binding protein-like II"/>
    <property type="match status" value="2"/>
</dbReference>
<dbReference type="InterPro" id="IPR010067">
    <property type="entry name" value="ABC_SsuA_sub-bd"/>
</dbReference>
<evidence type="ECO:0000256" key="6">
    <source>
        <dbReference type="ARBA" id="ARBA00070228"/>
    </source>
</evidence>
<dbReference type="SMART" id="SM00062">
    <property type="entry name" value="PBPb"/>
    <property type="match status" value="1"/>
</dbReference>
<dbReference type="Pfam" id="PF09084">
    <property type="entry name" value="NMT1"/>
    <property type="match status" value="1"/>
</dbReference>
<name>A0A251ZV46_9PROT</name>
<dbReference type="InterPro" id="IPR019546">
    <property type="entry name" value="TAT_signal_bac_arc"/>
</dbReference>
<gene>
    <name evidence="8" type="ORF">HK18_08550</name>
</gene>
<evidence type="ECO:0000256" key="2">
    <source>
        <dbReference type="ARBA" id="ARBA00010742"/>
    </source>
</evidence>
<evidence type="ECO:0000256" key="3">
    <source>
        <dbReference type="ARBA" id="ARBA00022448"/>
    </source>
</evidence>
<evidence type="ECO:0000313" key="8">
    <source>
        <dbReference type="EMBL" id="OUI78544.1"/>
    </source>
</evidence>
<dbReference type="AlphaFoldDB" id="A0A251ZV46"/>
<accession>A0A251ZV46</accession>
<dbReference type="GO" id="GO:0042626">
    <property type="term" value="F:ATPase-coupled transmembrane transporter activity"/>
    <property type="evidence" value="ECO:0007669"/>
    <property type="project" value="InterPro"/>
</dbReference>
<keyword evidence="3" id="KW-0813">Transport</keyword>